<protein>
    <submittedName>
        <fullName evidence="2">Uncharacterized protein</fullName>
    </submittedName>
</protein>
<evidence type="ECO:0000313" key="2">
    <source>
        <dbReference type="EMBL" id="CAF1642567.1"/>
    </source>
</evidence>
<name>A0A816E5Z8_ADIRI</name>
<feature type="transmembrane region" description="Helical" evidence="1">
    <location>
        <begin position="84"/>
        <end position="105"/>
    </location>
</feature>
<proteinExistence type="predicted"/>
<gene>
    <name evidence="2" type="ORF">XAT740_LOCUS53579</name>
</gene>
<evidence type="ECO:0000313" key="3">
    <source>
        <dbReference type="Proteomes" id="UP000663828"/>
    </source>
</evidence>
<feature type="transmembrane region" description="Helical" evidence="1">
    <location>
        <begin position="51"/>
        <end position="72"/>
    </location>
</feature>
<keyword evidence="1" id="KW-0812">Transmembrane</keyword>
<dbReference type="Proteomes" id="UP000663828">
    <property type="component" value="Unassembled WGS sequence"/>
</dbReference>
<reference evidence="2" key="1">
    <citation type="submission" date="2021-02" db="EMBL/GenBank/DDBJ databases">
        <authorList>
            <person name="Nowell W R."/>
        </authorList>
    </citation>
    <scope>NUCLEOTIDE SEQUENCE</scope>
</reference>
<keyword evidence="3" id="KW-1185">Reference proteome</keyword>
<dbReference type="EMBL" id="CAJNOR010009240">
    <property type="protein sequence ID" value="CAF1642567.1"/>
    <property type="molecule type" value="Genomic_DNA"/>
</dbReference>
<organism evidence="2 3">
    <name type="scientific">Adineta ricciae</name>
    <name type="common">Rotifer</name>
    <dbReference type="NCBI Taxonomy" id="249248"/>
    <lineage>
        <taxon>Eukaryota</taxon>
        <taxon>Metazoa</taxon>
        <taxon>Spiralia</taxon>
        <taxon>Gnathifera</taxon>
        <taxon>Rotifera</taxon>
        <taxon>Eurotatoria</taxon>
        <taxon>Bdelloidea</taxon>
        <taxon>Adinetida</taxon>
        <taxon>Adinetidae</taxon>
        <taxon>Adineta</taxon>
    </lineage>
</organism>
<keyword evidence="1" id="KW-0472">Membrane</keyword>
<feature type="transmembrane region" description="Helical" evidence="1">
    <location>
        <begin position="25"/>
        <end position="45"/>
    </location>
</feature>
<dbReference type="AlphaFoldDB" id="A0A816E5Z8"/>
<evidence type="ECO:0000256" key="1">
    <source>
        <dbReference type="SAM" id="Phobius"/>
    </source>
</evidence>
<accession>A0A816E5Z8</accession>
<comment type="caution">
    <text evidence="2">The sequence shown here is derived from an EMBL/GenBank/DDBJ whole genome shotgun (WGS) entry which is preliminary data.</text>
</comment>
<sequence>MASQSAANDPLYHDVSPEYVRYTRFFFILAGLVCLTSAICAIVQAHDEKQFYIILISLIASIFFTFCIYLFFQRRILLAEKLWFVNLTIFILFLQAVIYLTFVFMKPYPMPIPTTIRTTTPYSTTPSNTTNTTNVTSTTVSSTSTMKKYSWEKQAILTKLYELAEET</sequence>
<keyword evidence="1" id="KW-1133">Transmembrane helix</keyword>